<dbReference type="InterPro" id="IPR013762">
    <property type="entry name" value="Integrase-like_cat_sf"/>
</dbReference>
<dbReference type="Gene3D" id="1.10.443.10">
    <property type="entry name" value="Intergrase catalytic core"/>
    <property type="match status" value="1"/>
</dbReference>
<dbReference type="GO" id="GO:0006310">
    <property type="term" value="P:DNA recombination"/>
    <property type="evidence" value="ECO:0007669"/>
    <property type="project" value="UniProtKB-KW"/>
</dbReference>
<reference evidence="7 8" key="1">
    <citation type="submission" date="2019-01" db="EMBL/GenBank/DDBJ databases">
        <title>Complete genome sequence of Cohnella hallensis HS21 isolated from Korean fir (Abies koreana) rhizospheric soil.</title>
        <authorList>
            <person name="Jiang L."/>
            <person name="Kang S.W."/>
            <person name="Kim S."/>
            <person name="Jung J."/>
            <person name="Kim C.Y."/>
            <person name="Kim D.H."/>
            <person name="Kim S.W."/>
            <person name="Lee J."/>
        </authorList>
    </citation>
    <scope>NUCLEOTIDE SEQUENCE [LARGE SCALE GENOMIC DNA]</scope>
    <source>
        <strain evidence="7 8">HS21</strain>
    </source>
</reference>
<evidence type="ECO:0000256" key="4">
    <source>
        <dbReference type="PROSITE-ProRule" id="PRU01248"/>
    </source>
</evidence>
<keyword evidence="3" id="KW-0233">DNA recombination</keyword>
<dbReference type="Gene3D" id="1.10.150.130">
    <property type="match status" value="1"/>
</dbReference>
<dbReference type="PANTHER" id="PTHR30349:SF81">
    <property type="entry name" value="TYROSINE RECOMBINASE XERC"/>
    <property type="match status" value="1"/>
</dbReference>
<evidence type="ECO:0000259" key="6">
    <source>
        <dbReference type="PROSITE" id="PS51900"/>
    </source>
</evidence>
<dbReference type="InterPro" id="IPR004107">
    <property type="entry name" value="Integrase_SAM-like_N"/>
</dbReference>
<dbReference type="PROSITE" id="PS51898">
    <property type="entry name" value="TYR_RECOMBINASE"/>
    <property type="match status" value="1"/>
</dbReference>
<gene>
    <name evidence="7" type="primary">xerD_1</name>
    <name evidence="7" type="ORF">KCTCHS21_25210</name>
</gene>
<dbReference type="CDD" id="cd00798">
    <property type="entry name" value="INT_XerDC_C"/>
    <property type="match status" value="1"/>
</dbReference>
<dbReference type="GO" id="GO:0015074">
    <property type="term" value="P:DNA integration"/>
    <property type="evidence" value="ECO:0007669"/>
    <property type="project" value="UniProtKB-KW"/>
</dbReference>
<evidence type="ECO:0000256" key="3">
    <source>
        <dbReference type="ARBA" id="ARBA00023172"/>
    </source>
</evidence>
<dbReference type="GO" id="GO:0003677">
    <property type="term" value="F:DNA binding"/>
    <property type="evidence" value="ECO:0007669"/>
    <property type="project" value="UniProtKB-UniRule"/>
</dbReference>
<evidence type="ECO:0000256" key="2">
    <source>
        <dbReference type="ARBA" id="ARBA00023125"/>
    </source>
</evidence>
<dbReference type="Proteomes" id="UP000289856">
    <property type="component" value="Chromosome"/>
</dbReference>
<dbReference type="AlphaFoldDB" id="A0A3T1D4T5"/>
<dbReference type="InterPro" id="IPR002104">
    <property type="entry name" value="Integrase_catalytic"/>
</dbReference>
<evidence type="ECO:0000313" key="7">
    <source>
        <dbReference type="EMBL" id="BBI33122.1"/>
    </source>
</evidence>
<dbReference type="Pfam" id="PF00589">
    <property type="entry name" value="Phage_integrase"/>
    <property type="match status" value="1"/>
</dbReference>
<proteinExistence type="predicted"/>
<dbReference type="InterPro" id="IPR011010">
    <property type="entry name" value="DNA_brk_join_enz"/>
</dbReference>
<keyword evidence="1" id="KW-0229">DNA integration</keyword>
<name>A0A3T1D4T5_9BACL</name>
<dbReference type="PANTHER" id="PTHR30349">
    <property type="entry name" value="PHAGE INTEGRASE-RELATED"/>
    <property type="match status" value="1"/>
</dbReference>
<evidence type="ECO:0000256" key="1">
    <source>
        <dbReference type="ARBA" id="ARBA00022908"/>
    </source>
</evidence>
<feature type="domain" description="Core-binding (CB)" evidence="6">
    <location>
        <begin position="1"/>
        <end position="87"/>
    </location>
</feature>
<dbReference type="KEGG" id="cohn:KCTCHS21_25210"/>
<accession>A0A3T1D4T5</accession>
<organism evidence="7 8">
    <name type="scientific">Cohnella abietis</name>
    <dbReference type="NCBI Taxonomy" id="2507935"/>
    <lineage>
        <taxon>Bacteria</taxon>
        <taxon>Bacillati</taxon>
        <taxon>Bacillota</taxon>
        <taxon>Bacilli</taxon>
        <taxon>Bacillales</taxon>
        <taxon>Paenibacillaceae</taxon>
        <taxon>Cohnella</taxon>
    </lineage>
</organism>
<dbReference type="InterPro" id="IPR010998">
    <property type="entry name" value="Integrase_recombinase_N"/>
</dbReference>
<dbReference type="SUPFAM" id="SSF56349">
    <property type="entry name" value="DNA breaking-rejoining enzymes"/>
    <property type="match status" value="1"/>
</dbReference>
<dbReference type="NCBIfam" id="NF001399">
    <property type="entry name" value="PRK00283.1"/>
    <property type="match status" value="1"/>
</dbReference>
<feature type="domain" description="Tyr recombinase" evidence="5">
    <location>
        <begin position="108"/>
        <end position="290"/>
    </location>
</feature>
<dbReference type="PROSITE" id="PS51900">
    <property type="entry name" value="CB"/>
    <property type="match status" value="1"/>
</dbReference>
<dbReference type="EMBL" id="AP019400">
    <property type="protein sequence ID" value="BBI33122.1"/>
    <property type="molecule type" value="Genomic_DNA"/>
</dbReference>
<keyword evidence="8" id="KW-1185">Reference proteome</keyword>
<dbReference type="Pfam" id="PF02899">
    <property type="entry name" value="Phage_int_SAM_1"/>
    <property type="match status" value="1"/>
</dbReference>
<dbReference type="InterPro" id="IPR044068">
    <property type="entry name" value="CB"/>
</dbReference>
<evidence type="ECO:0000259" key="5">
    <source>
        <dbReference type="PROSITE" id="PS51898"/>
    </source>
</evidence>
<dbReference type="InterPro" id="IPR050090">
    <property type="entry name" value="Tyrosine_recombinase_XerCD"/>
</dbReference>
<keyword evidence="2 4" id="KW-0238">DNA-binding</keyword>
<sequence>MEMKGWLQSYQSYMADERKVSISTVKSYISDLSDFVSYLEANQVNEAMELKAHHLTNYLNNMRTEGRTTATITRRIVSIRSFCKYLTIKRALDYNPAIQLESPKAVKKPPKSLTPVNLDKLLELPDTSSDMGLRDRAMLELLYASGLRVSELTALDKGHVRLDMGFLLCWGSGKRERMVPVGSHGTSWVSRYLEQARPCLVNPDKPEDALFLNHLGTRMTRQGFWKIMKKYANQLGFTITPHMLRHTFATHLLDNGADIRAVQEMLGHSDPSTTQMYQSASKLKIKEVYESNHPRAQMRETEHQEQS</sequence>
<evidence type="ECO:0000313" key="8">
    <source>
        <dbReference type="Proteomes" id="UP000289856"/>
    </source>
</evidence>
<protein>
    <submittedName>
        <fullName evidence="7">Tyrosine recombinase XerD</fullName>
    </submittedName>
</protein>